<feature type="compositionally biased region" description="Basic and acidic residues" evidence="1">
    <location>
        <begin position="1"/>
        <end position="12"/>
    </location>
</feature>
<proteinExistence type="predicted"/>
<feature type="region of interest" description="Disordered" evidence="1">
    <location>
        <begin position="235"/>
        <end position="262"/>
    </location>
</feature>
<dbReference type="OrthoDB" id="6622401at2759"/>
<feature type="region of interest" description="Disordered" evidence="1">
    <location>
        <begin position="1"/>
        <end position="20"/>
    </location>
</feature>
<name>A0A5E4MEW9_9HEMI</name>
<protein>
    <submittedName>
        <fullName evidence="2">Uncharacterized protein</fullName>
    </submittedName>
</protein>
<evidence type="ECO:0000256" key="1">
    <source>
        <dbReference type="SAM" id="MobiDB-lite"/>
    </source>
</evidence>
<accession>A0A5E4MEW9</accession>
<organism evidence="2 3">
    <name type="scientific">Cinara cedri</name>
    <dbReference type="NCBI Taxonomy" id="506608"/>
    <lineage>
        <taxon>Eukaryota</taxon>
        <taxon>Metazoa</taxon>
        <taxon>Ecdysozoa</taxon>
        <taxon>Arthropoda</taxon>
        <taxon>Hexapoda</taxon>
        <taxon>Insecta</taxon>
        <taxon>Pterygota</taxon>
        <taxon>Neoptera</taxon>
        <taxon>Paraneoptera</taxon>
        <taxon>Hemiptera</taxon>
        <taxon>Sternorrhyncha</taxon>
        <taxon>Aphidomorpha</taxon>
        <taxon>Aphidoidea</taxon>
        <taxon>Aphididae</taxon>
        <taxon>Lachninae</taxon>
        <taxon>Cinara</taxon>
    </lineage>
</organism>
<dbReference type="AlphaFoldDB" id="A0A5E4MEW9"/>
<dbReference type="Proteomes" id="UP000325440">
    <property type="component" value="Unassembled WGS sequence"/>
</dbReference>
<reference evidence="2 3" key="1">
    <citation type="submission" date="2019-08" db="EMBL/GenBank/DDBJ databases">
        <authorList>
            <person name="Alioto T."/>
            <person name="Alioto T."/>
            <person name="Gomez Garrido J."/>
        </authorList>
    </citation>
    <scope>NUCLEOTIDE SEQUENCE [LARGE SCALE GENOMIC DNA]</scope>
</reference>
<gene>
    <name evidence="2" type="ORF">CINCED_3A007398</name>
</gene>
<evidence type="ECO:0000313" key="2">
    <source>
        <dbReference type="EMBL" id="VVC30688.1"/>
    </source>
</evidence>
<dbReference type="EMBL" id="CABPRJ010000532">
    <property type="protein sequence ID" value="VVC30688.1"/>
    <property type="molecule type" value="Genomic_DNA"/>
</dbReference>
<sequence>MNTENKLCKDGNSKNNNDCQRPICKSKNSPDICDYLKSQPTPEWIKSIKQNVKTNTGSSSKTVKCPNEIKSTSEHAKPVINNVQNCKSVQKSTTESSSAVNKDVAGKSSCPCKGLGKFHNSRNKNNDTKLSGDRGAGWGLADWNLGNKKKEEMPKGQITASTSCKKDQTSTTDNVSKCKNVQKPVQCPSTTCKDENRNNELSKVVQKPEQVLNYKNDQKPATDNDFKCKNTQKSVQCSSPTCKHDNRNNELSKPVQKPEPVSTCKNVQKSTVGCPSVAGCNSSNKNPGISHNTDLSHGQHHVNKLLKPVTDNVSKCKNVQKPAECPSHSRKDDNLNVEITRGSGCADKKMPSLPTLCPCIRKPVKVFSWYRPKGQCPTFKPDSPCGCSCHSGSEVRRSRL</sequence>
<evidence type="ECO:0000313" key="3">
    <source>
        <dbReference type="Proteomes" id="UP000325440"/>
    </source>
</evidence>
<keyword evidence="3" id="KW-1185">Reference proteome</keyword>